<dbReference type="Gene3D" id="2.60.40.2660">
    <property type="match status" value="1"/>
</dbReference>
<feature type="region of interest" description="Disordered" evidence="16">
    <location>
        <begin position="2098"/>
        <end position="2136"/>
    </location>
</feature>
<feature type="compositionally biased region" description="Low complexity" evidence="16">
    <location>
        <begin position="3263"/>
        <end position="3272"/>
    </location>
</feature>
<feature type="domain" description="Death" evidence="17">
    <location>
        <begin position="3903"/>
        <end position="3987"/>
    </location>
</feature>
<feature type="repeat" description="ANK" evidence="15">
    <location>
        <begin position="450"/>
        <end position="482"/>
    </location>
</feature>
<dbReference type="GO" id="GO:0030315">
    <property type="term" value="C:T-tubule"/>
    <property type="evidence" value="ECO:0007669"/>
    <property type="project" value="UniProtKB-SubCell"/>
</dbReference>
<feature type="compositionally biased region" description="Polar residues" evidence="16">
    <location>
        <begin position="1913"/>
        <end position="1924"/>
    </location>
</feature>
<dbReference type="CDD" id="cd08803">
    <property type="entry name" value="Death_ank3"/>
    <property type="match status" value="1"/>
</dbReference>
<name>A0A8P4G7I7_DICLA</name>
<feature type="compositionally biased region" description="Basic and acidic residues" evidence="16">
    <location>
        <begin position="3640"/>
        <end position="3652"/>
    </location>
</feature>
<feature type="compositionally biased region" description="Polar residues" evidence="16">
    <location>
        <begin position="2843"/>
        <end position="2854"/>
    </location>
</feature>
<dbReference type="GO" id="GO:0005764">
    <property type="term" value="C:lysosome"/>
    <property type="evidence" value="ECO:0007669"/>
    <property type="project" value="UniProtKB-SubCell"/>
</dbReference>
<feature type="region of interest" description="Disordered" evidence="16">
    <location>
        <begin position="3554"/>
        <end position="3584"/>
    </location>
</feature>
<feature type="compositionally biased region" description="Low complexity" evidence="16">
    <location>
        <begin position="4022"/>
        <end position="4043"/>
    </location>
</feature>
<evidence type="ECO:0000256" key="11">
    <source>
        <dbReference type="ARBA" id="ARBA00023228"/>
    </source>
</evidence>
<feature type="compositionally biased region" description="Basic and acidic residues" evidence="16">
    <location>
        <begin position="2031"/>
        <end position="2050"/>
    </location>
</feature>
<dbReference type="Pfam" id="PF12796">
    <property type="entry name" value="Ank_2"/>
    <property type="match status" value="7"/>
</dbReference>
<dbReference type="Pfam" id="PF00531">
    <property type="entry name" value="Death"/>
    <property type="match status" value="1"/>
</dbReference>
<dbReference type="InterPro" id="IPR002110">
    <property type="entry name" value="Ankyrin_rpt"/>
</dbReference>
<dbReference type="Proteomes" id="UP000694389">
    <property type="component" value="Unassembled WGS sequence"/>
</dbReference>
<feature type="region of interest" description="Disordered" evidence="16">
    <location>
        <begin position="1432"/>
        <end position="1452"/>
    </location>
</feature>
<protein>
    <submittedName>
        <fullName evidence="19">Ankyrin 3</fullName>
    </submittedName>
</protein>
<dbReference type="GO" id="GO:0045211">
    <property type="term" value="C:postsynaptic membrane"/>
    <property type="evidence" value="ECO:0007669"/>
    <property type="project" value="UniProtKB-SubCell"/>
</dbReference>
<dbReference type="PROSITE" id="PS51145">
    <property type="entry name" value="ZU5"/>
    <property type="match status" value="2"/>
</dbReference>
<dbReference type="GeneTree" id="ENSGT00940000154939"/>
<sequence>MSEEAKEKAGGGKAAHRKKKGKKSDSNASYLRAARAGNLEKVLDYLKSGVEINICNQNGLNALHLASKEGHVEVVAELLKLEAAVDAATKKGNTALHIASLAGQTEVVKELVTNGANVNAQSQNGFTPLYMAAQENHLEVVRFLLEHNASQSMATEDGFTPLAVALQQGHDQVVSLLLENDTKGKVRLPALHIAARKDDTKAAALLLQNDHNADVESKSGFTPLHIAAHYGNINVATLLLNRGAAVDFMARNDITPLHVASKRGNSNMVKLLLDRGSKIDAKTKDGLTPLHCGARSGHEQVVEILLDRGAPFLSKTKNGLSPLHMATQGDHLNCVQLLLQHDVPVDDVTNDYLTALHVAAHCGHYKVAKLIMDKKANPNAKALNGFTPLHIACKKNRVKVMELLLKHGASIQAVTESGLTPIHVAAFMGHENIVHALTHHGASPNTTNVRGETALHMAARAGQADVVRYLLKNGAKVETKSKDDQTALHISSRLGKVDIVQQLLQCGASANAATTSGYTPLHLAAREGHQDVATMLLENGASLSSSTKKGFSPLHVAAKYGKMEVASLLLQKRAAPDAAGKSGLTPLHVAAHYDNQRVALLLLDQGASPHAAAKNGYTPLHIAAKKNQMDIGTTLLEYGADTNAVTRQGISPIHLAAQEGSVDLVSLLLTKNANVNVCNKTGLTPLHLAAQEDKVNVAEVLLNHGADVNPQTKMGYTPLHVACHYGNAKMANFLLQNHARVNGKTKNGYTPLHQAAQQGHTHIINLLLQHGASANELTVNGNTALSIACRLGYISVVDTLRPMTDENLTAMSASEKHKINVPETMNEFLDMSDDEGEDAMTGDTDKYLRPQDLKELGDDSLPQEGYMGFSIGARSASLRSFSSDRSNTLNRSSFARDSMMIEEILAPTKDTLQSVCKDISYLVDPLNKHLAVTRDYSSECMRRYSWTPDTMDHSHNTVSSPIHSGFSSPLPQYDSRFLVSFMVDARGGSMRGSRHNGMRIIIPPRKCTAPTRITCRLAKRHKLAYPPPMVEGEGLVSRLVEVGPAGAQFLGPVIVEIPHFGSMRGKERELIVLRSDNGDTWKEHQSDFRPEDLSELLTGMDEELDSPAELEKKRICRIVTRDFPQYFAVVSRIKQESNHMGPDGGLLSSSTVPMVQASFPHGALTKRIRVGLQAQPVPDDMVRAVLGNRATFSPIVTVEPRRRKFHKPITMTIPVPPRSAEGHPSGHRGDSAPCLRLLCSITGGTSPAQWEDITGTTPLSFVTDCVSFTTNVSARFWLADCHQIPETVSLASQLYRELICVPYLAKFVVFAKMNDAVEARLRCFCMTDDKVDKTLEQQENFEEVARSKDIEVLEGKPIHVDCYGNLSPLTKSGQQLVFNFYSFKENRLPFNVKIRDMGQEPCGRLSFLREPKSSKGLPQTAICNLNITLPTHKKDMESDPDDETEKPERRHTFASLALRKRYSYLTDPAAKTTDRSTPRTQPSSYPHKPVFSTRSYQAWSPLPVAVPGQAKSGFGSLSSSSSNTPSASPLKSVWSINSASPIKTNIPGSPASSVKSVSDMASPIRSYRTISSPIKTVVQQAQYPVQVSPSPLASPGKTAPDPMSMKGLTALSARTSPITASGGGSPLLERASIGMTPPTSPKSSLSMFSSPLPYKTVMGGSTGTASSSSPIKTVPGLSSVRSFASEAIGPARNLFSSLSSPHKSNTSPSAAALINGTVSPSQYRSSSPTSLLTSSLQERIQATTNAATTSVNAAFDEVEKTFNSCSAGYGTLKSLSSSASSSYQSIRSSASNSLYANLRSPPNATTAVTSSTMTVPVYSVINVLPEPQFKKLPEVSKSAAALLSPRKTVHPEVNAQLQSSFARTLSPVKAPHFSTGLKSNTTSPLSSSQEILKDVAEMKEDLIRMSAILQTDPNSTANKGFQSDSPKEAKIEDEEPYRIVEKVKQDLVKVSEILTKDAVKDGRVSLARGSLDDIHFSKVQVEQPPSNWSYPPRYETVVPQTKSKTIPDRDFNLSKVVDYLVNDVGSSSFSKMHDTKHKADEGKREGEGKEKQKRVLKPTIAVQEHKLKMPPTNMRSSASDREISKVADALFGADTVLESPDDISHEQDKSPLSDSGFETRSERTPSAPQSAEGMGPKALFQDIPVPPVITETRTEVVHVIRSYEPPEDNKQPAMEDAHSVRYIDSDSKGHLNQATSTPEQNKCYSIKVSPDEDPMGKGMRVKEETHITTTTRMVYHKPPGKEAASERCEETMSVHDIMKAFQSGKDPSRELVGLFEHKSGNEETSQRVLEDINSKPKVERIIEVHIEKGNKTEPTEVIIRETKNHAEKEMYYYPGNRHEEEEPEESLPVYLDSPRVNTPMSQEEDSRPSSAQLMADDSYKTLKLLSQQSVEYNEDESSELRGESYNFAEKMLLSEKFDQSHSDTEEYLRDRSRFHSPDRSSHSEGRSVGPRTEYVFRSSRNVFDKSGRMANVDDNFDKLTLLQYSSEPGSPKQSVWMRVSDDTQSKDREQLMYEDRVDRTVKEAEEKLSEVSQFFRDKTEQLNDELSSPEKKSRRPDFRESRSGPSSTHSSPERSAYRNGGSGEEWSRERLRDRFSSSDRKCASLPSSPERRVLLQYSDSDPRKQGDGKSQGGTGESPKPFQMSSSKVSAVRLKFEQEAQRQDRNPQGGQNSNPPIRKLQESKLPVYQVFAGSNIPKTPDSPGNQRRCLDSESNKFSPKHETSGKDQEEKKLFKTWESQEYGNYKPQSPKLAHSLIHDSIKDGNSDSQRQETTKKIIYTEFVVRESPNSNDSLKKNSESQIPVRKPSNFSENHKSTSLKLDAIVEPYERAGSHIPTLARNRLHSSSESNKSTRGSSVGKSTDSSDSSQSNVVCNGVDSDQVEYFDQVTPVVVTEGFKDIKPLPVYVSIQVGKQYEKETASGQLGTYKKIVSHESRTVHETRGAFYTVKQKPSPSPQGSPEDDTLEQVTFMDSSGKSPVTPETPSSEEVSLTSRTPDSVIGLMPGMPSPIPEESEDEDGKTFIYKGPSKEKSKSTSSENHSRKLDAERQKPKEKRVAYIEFPPPPPLEAEQSDPEKKGSCASSEAETEMMEVNLQEEHDRHLLAEPIIRVQPPSPIPPGADNSDSSDDESVFHPIPIKKYTFKMKEEGEKCPKQKKTEKNENNESGINGVVKGEDADFEQNGNDQSITDCSIATTAEFSHDTDATEIDSLDGYDLQDEDDGLSEDPKTSSLSNDGKPTDRSFSQSKLEVIEEEKCEEGGDNGKTKTSTSSAKSSGDEKDYTLEGRHPDRQGFGESYFGYQLEEELNSTFKTVATKGLDFDPWSTKGGDNEGLFESKTKEEDPKPFGLSVEDKSQATTPDTTPARTPTDESTPTSEPNPFPFHEGKMFEMTRSGAIDMSKRDFVEERLQFFQIGEHSSDPKTGEKGRGGKILGVISSQSKTGERATVDGMVKVIDTTTDSSTTPTTPATTAKCSPSQPGSDTGYTGTDAPTCEAIAETASSCTITASKVDPKLRTPIKMGIAASITVKKDSGDLTDCKAEMSEGQMVPEYISIEGQCTESQSSKHTEPKLERRDYPSENCNNNNNLESSSVQANYIQCGSVVFNLQSSSEPTLQKASRIETLCCRDLEERVEVHSSSQVQEQKSETVKESEVKQPKSRLPVKASGWSFHTQGTAIGKPKPKQAVTVEVRKRGEPAIAKVEPRSRIPIKDVKKSSPAAIPSSPVSVRVTSQPTRALDTDRAAIQLPSRLPLKDRHQVSSVKIEGACRQGRQENPSEVCKRTIEYFKGISGETLKLVDRLSDEEKKKQTEQSEEDSTSRSTSLSDASQPSQPSQPSRSSRSGRGSRAEAGAASVRAKVATTDRASGSERSRRSRRTGGKEGSQGLTGSRTPPIAEIKPSPQSPCERTDLRMAIVADHLGLSWTELAREMNFTVDEINHIRLENPNSLTAQSFMLLKKWVSREGKNATTDALTAVLTKVNRMDIVTLLEGPIFDYGWHSDSSSVNVEPPTPGRSVSSDLLDRRESQENSSDSITSSSRGESGRSRQNGDSSKHSPQGGSSESSNGRKEEGALVSEKKVQRVSVDSGSEEEQTVTTRIFRRRLILKGEQAKNIPGESMTEEHYLDQDGNLISRKVIRKVIRRVSTPTPENQGGDRWHQDLQHSPILQEDGSEQGEGSRNSRRKDDRRSGDKKLHS</sequence>
<feature type="compositionally biased region" description="Polar residues" evidence="16">
    <location>
        <begin position="3470"/>
        <end position="3483"/>
    </location>
</feature>
<feature type="compositionally biased region" description="Polar residues" evidence="16">
    <location>
        <begin position="3179"/>
        <end position="3196"/>
    </location>
</feature>
<proteinExistence type="predicted"/>
<evidence type="ECO:0000256" key="5">
    <source>
        <dbReference type="ARBA" id="ARBA00022553"/>
    </source>
</evidence>
<dbReference type="Pfam" id="PF13637">
    <property type="entry name" value="Ank_4"/>
    <property type="match status" value="2"/>
</dbReference>
<feature type="region of interest" description="Disordered" evidence="16">
    <location>
        <begin position="2418"/>
        <end position="2452"/>
    </location>
</feature>
<feature type="region of interest" description="Disordered" evidence="16">
    <location>
        <begin position="3455"/>
        <end position="3484"/>
    </location>
</feature>
<dbReference type="InterPro" id="IPR051165">
    <property type="entry name" value="Multifunctional_ANK_Repeat"/>
</dbReference>
<feature type="repeat" description="ANK" evidence="15">
    <location>
        <begin position="648"/>
        <end position="680"/>
    </location>
</feature>
<dbReference type="InterPro" id="IPR037971">
    <property type="entry name" value="Ank3_Death"/>
</dbReference>
<feature type="repeat" description="ANK" evidence="15">
    <location>
        <begin position="582"/>
        <end position="614"/>
    </location>
</feature>
<evidence type="ECO:0000256" key="6">
    <source>
        <dbReference type="ARBA" id="ARBA00022737"/>
    </source>
</evidence>
<feature type="region of interest" description="Disordered" evidence="16">
    <location>
        <begin position="3315"/>
        <end position="3383"/>
    </location>
</feature>
<dbReference type="FunFam" id="2.60.40.2660:FF:000001">
    <property type="entry name" value="Ankyrin-3 isoform 2"/>
    <property type="match status" value="1"/>
</dbReference>
<dbReference type="InterPro" id="IPR000488">
    <property type="entry name" value="Death_dom"/>
</dbReference>
<feature type="compositionally biased region" description="Basic and acidic residues" evidence="16">
    <location>
        <begin position="2499"/>
        <end position="2514"/>
    </location>
</feature>
<evidence type="ECO:0000256" key="9">
    <source>
        <dbReference type="ARBA" id="ARBA00023136"/>
    </source>
</evidence>
<feature type="region of interest" description="Disordered" evidence="16">
    <location>
        <begin position="2787"/>
        <end position="2814"/>
    </location>
</feature>
<dbReference type="Pfam" id="PF00023">
    <property type="entry name" value="Ank"/>
    <property type="match status" value="2"/>
</dbReference>
<evidence type="ECO:0000256" key="7">
    <source>
        <dbReference type="ARBA" id="ARBA00023018"/>
    </source>
</evidence>
<evidence type="ECO:0000256" key="15">
    <source>
        <dbReference type="PROSITE-ProRule" id="PRU00023"/>
    </source>
</evidence>
<feature type="region of interest" description="Disordered" evidence="16">
    <location>
        <begin position="3631"/>
        <end position="3659"/>
    </location>
</feature>
<keyword evidence="4" id="KW-0963">Cytoplasm</keyword>
<evidence type="ECO:0000256" key="13">
    <source>
        <dbReference type="ARBA" id="ARBA00024012"/>
    </source>
</evidence>
<evidence type="ECO:0000256" key="4">
    <source>
        <dbReference type="ARBA" id="ARBA00022490"/>
    </source>
</evidence>
<dbReference type="FunFam" id="2.60.220.30:FF:000002">
    <property type="entry name" value="Ankyrin-3 isoform 2"/>
    <property type="match status" value="1"/>
</dbReference>
<dbReference type="PROSITE" id="PS50297">
    <property type="entry name" value="ANK_REP_REGION"/>
    <property type="match status" value="21"/>
</dbReference>
<feature type="compositionally biased region" description="Low complexity" evidence="16">
    <location>
        <begin position="3455"/>
        <end position="3469"/>
    </location>
</feature>
<dbReference type="FunFam" id="2.60.220.30:FF:000001">
    <property type="entry name" value="Ankyrin-3 isoform 2"/>
    <property type="match status" value="1"/>
</dbReference>
<feature type="domain" description="ZU5" evidence="18">
    <location>
        <begin position="1134"/>
        <end position="1281"/>
    </location>
</feature>
<feature type="repeat" description="ANK" evidence="15">
    <location>
        <begin position="516"/>
        <end position="548"/>
    </location>
</feature>
<feature type="repeat" description="ANK" evidence="15">
    <location>
        <begin position="351"/>
        <end position="383"/>
    </location>
</feature>
<dbReference type="PANTHER" id="PTHR24123:SF74">
    <property type="entry name" value="ANKYRIN 3"/>
    <property type="match status" value="1"/>
</dbReference>
<keyword evidence="11" id="KW-0458">Lysosome</keyword>
<evidence type="ECO:0000256" key="14">
    <source>
        <dbReference type="ARBA" id="ARBA00034100"/>
    </source>
</evidence>
<feature type="repeat" description="ANK" evidence="15">
    <location>
        <begin position="384"/>
        <end position="416"/>
    </location>
</feature>
<feature type="compositionally biased region" description="Basic and acidic residues" evidence="16">
    <location>
        <begin position="3332"/>
        <end position="3352"/>
    </location>
</feature>
<feature type="compositionally biased region" description="Basic and acidic residues" evidence="16">
    <location>
        <begin position="2585"/>
        <end position="2602"/>
    </location>
</feature>
<dbReference type="SMART" id="SM00248">
    <property type="entry name" value="ANK"/>
    <property type="match status" value="23"/>
</dbReference>
<dbReference type="Gene3D" id="2.60.220.30">
    <property type="match status" value="2"/>
</dbReference>
<keyword evidence="6" id="KW-0677">Repeat</keyword>
<reference evidence="19" key="2">
    <citation type="submission" date="2025-09" db="UniProtKB">
        <authorList>
            <consortium name="Ensembl"/>
        </authorList>
    </citation>
    <scope>IDENTIFICATION</scope>
</reference>
<evidence type="ECO:0000256" key="2">
    <source>
        <dbReference type="ARBA" id="ARBA00004371"/>
    </source>
</evidence>
<feature type="region of interest" description="Disordered" evidence="16">
    <location>
        <begin position="3996"/>
        <end position="4088"/>
    </location>
</feature>
<feature type="repeat" description="ANK" evidence="15">
    <location>
        <begin position="615"/>
        <end position="647"/>
    </location>
</feature>
<feature type="domain" description="ZU5" evidence="18">
    <location>
        <begin position="977"/>
        <end position="1132"/>
    </location>
</feature>
<dbReference type="PROSITE" id="PS50088">
    <property type="entry name" value="ANK_REPEAT"/>
    <property type="match status" value="21"/>
</dbReference>
<feature type="repeat" description="ANK" evidence="15">
    <location>
        <begin position="252"/>
        <end position="284"/>
    </location>
</feature>
<feature type="compositionally biased region" description="Basic and acidic residues" evidence="16">
    <location>
        <begin position="2418"/>
        <end position="2445"/>
    </location>
</feature>
<feature type="repeat" description="ANK" evidence="15">
    <location>
        <begin position="417"/>
        <end position="449"/>
    </location>
</feature>
<comment type="subcellular location">
    <subcellularLocation>
        <location evidence="13">Cell membrane</location>
        <location evidence="13">Sarcolemma</location>
        <location evidence="13">T-tubule</location>
    </subcellularLocation>
    <subcellularLocation>
        <location evidence="1">Cytoplasm</location>
        <location evidence="1">Cytoskeleton</location>
    </subcellularLocation>
    <subcellularLocation>
        <location evidence="2">Lysosome</location>
    </subcellularLocation>
    <subcellularLocation>
        <location evidence="14">Postsynaptic cell membrane</location>
    </subcellularLocation>
</comment>
<feature type="compositionally biased region" description="Polar residues" evidence="16">
    <location>
        <begin position="3227"/>
        <end position="3245"/>
    </location>
</feature>
<feature type="compositionally biased region" description="Low complexity" evidence="16">
    <location>
        <begin position="3354"/>
        <end position="3375"/>
    </location>
</feature>
<dbReference type="SMART" id="SM00218">
    <property type="entry name" value="ZU5"/>
    <property type="match status" value="1"/>
</dbReference>
<feature type="compositionally biased region" description="Basic and acidic residues" evidence="16">
    <location>
        <begin position="2102"/>
        <end position="2123"/>
    </location>
</feature>
<feature type="compositionally biased region" description="Basic and acidic residues" evidence="16">
    <location>
        <begin position="3560"/>
        <end position="3574"/>
    </location>
</feature>
<feature type="compositionally biased region" description="Basic and acidic residues" evidence="16">
    <location>
        <begin position="2707"/>
        <end position="2734"/>
    </location>
</feature>
<feature type="compositionally biased region" description="Basic and acidic residues" evidence="16">
    <location>
        <begin position="2653"/>
        <end position="2664"/>
    </location>
</feature>
<evidence type="ECO:0000256" key="1">
    <source>
        <dbReference type="ARBA" id="ARBA00004245"/>
    </source>
</evidence>
<feature type="repeat" description="ANK" evidence="15">
    <location>
        <begin position="124"/>
        <end position="156"/>
    </location>
</feature>
<feature type="region of interest" description="Disordered" evidence="16">
    <location>
        <begin position="1"/>
        <end position="27"/>
    </location>
</feature>
<feature type="repeat" description="ANK" evidence="15">
    <location>
        <begin position="483"/>
        <end position="515"/>
    </location>
</feature>
<dbReference type="PROSITE" id="PS50017">
    <property type="entry name" value="DEATH_DOMAIN"/>
    <property type="match status" value="1"/>
</dbReference>
<feature type="compositionally biased region" description="Low complexity" evidence="16">
    <location>
        <begin position="3814"/>
        <end position="3852"/>
    </location>
</feature>
<evidence type="ECO:0000259" key="17">
    <source>
        <dbReference type="PROSITE" id="PS50017"/>
    </source>
</evidence>
<accession>A0A8P4G7I7</accession>
<evidence type="ECO:0000256" key="3">
    <source>
        <dbReference type="ARBA" id="ARBA00022475"/>
    </source>
</evidence>
<feature type="repeat" description="ANK" evidence="15">
    <location>
        <begin position="58"/>
        <end position="90"/>
    </location>
</feature>
<feature type="compositionally biased region" description="Basic and acidic residues" evidence="16">
    <location>
        <begin position="2755"/>
        <end position="2773"/>
    </location>
</feature>
<feature type="compositionally biased region" description="Low complexity" evidence="16">
    <location>
        <begin position="2948"/>
        <end position="2958"/>
    </location>
</feature>
<keyword evidence="12" id="KW-0628">Postsynaptic cell membrane</keyword>
<dbReference type="FunFam" id="1.10.533.10:FF:000002">
    <property type="entry name" value="Ankyrin-3 isoform 2"/>
    <property type="match status" value="1"/>
</dbReference>
<reference evidence="19" key="1">
    <citation type="submission" date="2025-08" db="UniProtKB">
        <authorList>
            <consortium name="Ensembl"/>
        </authorList>
    </citation>
    <scope>IDENTIFICATION</scope>
</reference>
<feature type="region of interest" description="Disordered" evidence="16">
    <location>
        <begin position="1467"/>
        <end position="1489"/>
    </location>
</feature>
<feature type="compositionally biased region" description="Basic and acidic residues" evidence="16">
    <location>
        <begin position="2528"/>
        <end position="2541"/>
    </location>
</feature>
<dbReference type="FunFam" id="1.25.40.20:FF:000001">
    <property type="entry name" value="Ankyrin-2 isoform 2"/>
    <property type="match status" value="1"/>
</dbReference>
<dbReference type="InterPro" id="IPR036770">
    <property type="entry name" value="Ankyrin_rpt-contain_sf"/>
</dbReference>
<evidence type="ECO:0000256" key="16">
    <source>
        <dbReference type="SAM" id="MobiDB-lite"/>
    </source>
</evidence>
<feature type="compositionally biased region" description="Polar residues" evidence="16">
    <location>
        <begin position="2965"/>
        <end position="2995"/>
    </location>
</feature>
<feature type="region of interest" description="Disordered" evidence="16">
    <location>
        <begin position="2834"/>
        <end position="2872"/>
    </location>
</feature>
<evidence type="ECO:0000256" key="12">
    <source>
        <dbReference type="ARBA" id="ARBA00023257"/>
    </source>
</evidence>
<feature type="region of interest" description="Disordered" evidence="16">
    <location>
        <begin position="4137"/>
        <end position="4189"/>
    </location>
</feature>
<dbReference type="Gene3D" id="1.10.533.10">
    <property type="entry name" value="Death Domain, Fas"/>
    <property type="match status" value="1"/>
</dbReference>
<feature type="repeat" description="ANK" evidence="15">
    <location>
        <begin position="285"/>
        <end position="317"/>
    </location>
</feature>
<feature type="repeat" description="ANK" evidence="15">
    <location>
        <begin position="747"/>
        <end position="779"/>
    </location>
</feature>
<feature type="repeat" description="ANK" evidence="15">
    <location>
        <begin position="91"/>
        <end position="123"/>
    </location>
</feature>
<dbReference type="SUPFAM" id="SSF47986">
    <property type="entry name" value="DEATH domain"/>
    <property type="match status" value="1"/>
</dbReference>
<feature type="region of interest" description="Disordered" evidence="16">
    <location>
        <begin position="1913"/>
        <end position="1932"/>
    </location>
</feature>
<feature type="repeat" description="ANK" evidence="15">
    <location>
        <begin position="318"/>
        <end position="350"/>
    </location>
</feature>
<feature type="repeat" description="ANK" evidence="15">
    <location>
        <begin position="714"/>
        <end position="746"/>
    </location>
</feature>
<feature type="repeat" description="ANK" evidence="15">
    <location>
        <begin position="219"/>
        <end position="251"/>
    </location>
</feature>
<dbReference type="SUPFAM" id="SSF48403">
    <property type="entry name" value="Ankyrin repeat"/>
    <property type="match status" value="2"/>
</dbReference>
<evidence type="ECO:0000256" key="10">
    <source>
        <dbReference type="ARBA" id="ARBA00023212"/>
    </source>
</evidence>
<feature type="compositionally biased region" description="Polar residues" evidence="16">
    <location>
        <begin position="4048"/>
        <end position="4058"/>
    </location>
</feature>
<organism evidence="19 20">
    <name type="scientific">Dicentrarchus labrax</name>
    <name type="common">European seabass</name>
    <name type="synonym">Morone labrax</name>
    <dbReference type="NCBI Taxonomy" id="13489"/>
    <lineage>
        <taxon>Eukaryota</taxon>
        <taxon>Metazoa</taxon>
        <taxon>Chordata</taxon>
        <taxon>Craniata</taxon>
        <taxon>Vertebrata</taxon>
        <taxon>Euteleostomi</taxon>
        <taxon>Actinopterygii</taxon>
        <taxon>Neopterygii</taxon>
        <taxon>Teleostei</taxon>
        <taxon>Neoteleostei</taxon>
        <taxon>Acanthomorphata</taxon>
        <taxon>Eupercaria</taxon>
        <taxon>Moronidae</taxon>
        <taxon>Dicentrarchus</taxon>
    </lineage>
</organism>
<feature type="compositionally biased region" description="Basic and acidic residues" evidence="16">
    <location>
        <begin position="3273"/>
        <end position="3290"/>
    </location>
</feature>
<evidence type="ECO:0000313" key="20">
    <source>
        <dbReference type="Proteomes" id="UP000694389"/>
    </source>
</evidence>
<dbReference type="PANTHER" id="PTHR24123">
    <property type="entry name" value="ANKYRIN REPEAT-CONTAINING"/>
    <property type="match status" value="1"/>
</dbReference>
<dbReference type="GO" id="GO:0005856">
    <property type="term" value="C:cytoskeleton"/>
    <property type="evidence" value="ECO:0007669"/>
    <property type="project" value="UniProtKB-SubCell"/>
</dbReference>
<feature type="compositionally biased region" description="Polar residues" evidence="16">
    <location>
        <begin position="2665"/>
        <end position="2674"/>
    </location>
</feature>
<dbReference type="Ensembl" id="ENSDLAT00005086534.1">
    <property type="protein sequence ID" value="ENSDLAP00005070053.1"/>
    <property type="gene ID" value="ENSDLAG00005007387.2"/>
</dbReference>
<dbReference type="GO" id="GO:0072659">
    <property type="term" value="P:protein localization to plasma membrane"/>
    <property type="evidence" value="ECO:0007669"/>
    <property type="project" value="UniProtKB-ARBA"/>
</dbReference>
<feature type="region of interest" description="Disordered" evidence="16">
    <location>
        <begin position="2336"/>
        <end position="2375"/>
    </location>
</feature>
<feature type="compositionally biased region" description="Basic and acidic residues" evidence="16">
    <location>
        <begin position="4059"/>
        <end position="4073"/>
    </location>
</feature>
<feature type="region of interest" description="Disordered" evidence="16">
    <location>
        <begin position="2947"/>
        <end position="3094"/>
    </location>
</feature>
<feature type="compositionally biased region" description="Basic and acidic residues" evidence="16">
    <location>
        <begin position="2548"/>
        <end position="2562"/>
    </location>
</feature>
<keyword evidence="9" id="KW-0472">Membrane</keyword>
<evidence type="ECO:0000256" key="8">
    <source>
        <dbReference type="ARBA" id="ARBA00023043"/>
    </source>
</evidence>
<dbReference type="PRINTS" id="PR01415">
    <property type="entry name" value="ANKYRIN"/>
</dbReference>
<keyword evidence="7" id="KW-0770">Synapse</keyword>
<dbReference type="InterPro" id="IPR000906">
    <property type="entry name" value="ZU5_dom"/>
</dbReference>
<dbReference type="Pfam" id="PF17809">
    <property type="entry name" value="UPA_2"/>
    <property type="match status" value="1"/>
</dbReference>
<dbReference type="Gene3D" id="1.25.40.20">
    <property type="entry name" value="Ankyrin repeat-containing domain"/>
    <property type="match status" value="3"/>
</dbReference>
<dbReference type="SMART" id="SM00005">
    <property type="entry name" value="DEATH"/>
    <property type="match status" value="1"/>
</dbReference>
<feature type="compositionally biased region" description="Basic and acidic residues" evidence="16">
    <location>
        <begin position="3026"/>
        <end position="3056"/>
    </location>
</feature>
<feature type="region of interest" description="Disordered" evidence="16">
    <location>
        <begin position="3796"/>
        <end position="3900"/>
    </location>
</feature>
<keyword evidence="5" id="KW-0597">Phosphoprotein</keyword>
<keyword evidence="3" id="KW-1003">Cell membrane</keyword>
<feature type="repeat" description="ANK" evidence="15">
    <location>
        <begin position="549"/>
        <end position="581"/>
    </location>
</feature>
<dbReference type="FunFam" id="1.25.40.20:FF:000002">
    <property type="entry name" value="Ankyrin-2 isoform 2"/>
    <property type="match status" value="1"/>
</dbReference>
<feature type="region of interest" description="Disordered" evidence="16">
    <location>
        <begin position="2484"/>
        <end position="2514"/>
    </location>
</feature>
<feature type="compositionally biased region" description="Basic and acidic residues" evidence="16">
    <location>
        <begin position="3796"/>
        <end position="3806"/>
    </location>
</feature>
<feature type="region of interest" description="Disordered" evidence="16">
    <location>
        <begin position="2029"/>
        <end position="2057"/>
    </location>
</feature>
<keyword evidence="20" id="KW-1185">Reference proteome</keyword>
<feature type="compositionally biased region" description="Acidic residues" evidence="16">
    <location>
        <begin position="3203"/>
        <end position="3222"/>
    </location>
</feature>
<feature type="compositionally biased region" description="Low complexity" evidence="16">
    <location>
        <begin position="3575"/>
        <end position="3584"/>
    </location>
</feature>
<evidence type="ECO:0000259" key="18">
    <source>
        <dbReference type="PROSITE" id="PS51145"/>
    </source>
</evidence>
<feature type="compositionally biased region" description="Basic and acidic residues" evidence="16">
    <location>
        <begin position="4176"/>
        <end position="4189"/>
    </location>
</feature>
<feature type="region of interest" description="Disordered" evidence="16">
    <location>
        <begin position="2528"/>
        <end position="2773"/>
    </location>
</feature>
<keyword evidence="10" id="KW-0206">Cytoskeleton</keyword>
<feature type="compositionally biased region" description="Polar residues" evidence="16">
    <location>
        <begin position="2484"/>
        <end position="2493"/>
    </location>
</feature>
<dbReference type="GO" id="GO:0007165">
    <property type="term" value="P:signal transduction"/>
    <property type="evidence" value="ECO:0007669"/>
    <property type="project" value="InterPro"/>
</dbReference>
<dbReference type="InterPro" id="IPR011029">
    <property type="entry name" value="DEATH-like_dom_sf"/>
</dbReference>
<feature type="repeat" description="ANK" evidence="15">
    <location>
        <begin position="681"/>
        <end position="713"/>
    </location>
</feature>
<feature type="compositionally biased region" description="Basic and acidic residues" evidence="16">
    <location>
        <begin position="1"/>
        <end position="10"/>
    </location>
</feature>
<feature type="repeat" description="ANK" evidence="15">
    <location>
        <begin position="157"/>
        <end position="180"/>
    </location>
</feature>
<dbReference type="Pfam" id="PF00791">
    <property type="entry name" value="ZU5"/>
    <property type="match status" value="1"/>
</dbReference>
<feature type="region of interest" description="Disordered" evidence="16">
    <location>
        <begin position="3109"/>
        <end position="3294"/>
    </location>
</feature>
<dbReference type="FunFam" id="1.25.40.20:FF:000003">
    <property type="entry name" value="Ankyrin, isoform B"/>
    <property type="match status" value="1"/>
</dbReference>
<feature type="compositionally biased region" description="Low complexity" evidence="16">
    <location>
        <begin position="2855"/>
        <end position="2869"/>
    </location>
</feature>
<evidence type="ECO:0000313" key="19">
    <source>
        <dbReference type="Ensembl" id="ENSDLAP00005070053.1"/>
    </source>
</evidence>
<keyword evidence="8 15" id="KW-0040">ANK repeat</keyword>
<dbReference type="InterPro" id="IPR040745">
    <property type="entry name" value="Ankyrin_UPA"/>
</dbReference>
<feature type="compositionally biased region" description="Basic and acidic residues" evidence="16">
    <location>
        <begin position="3142"/>
        <end position="3161"/>
    </location>
</feature>